<dbReference type="EMBL" id="LHPG02000006">
    <property type="protein sequence ID" value="PRW57965.1"/>
    <property type="molecule type" value="Genomic_DNA"/>
</dbReference>
<organism evidence="12 13">
    <name type="scientific">Chlorella sorokiniana</name>
    <name type="common">Freshwater green alga</name>
    <dbReference type="NCBI Taxonomy" id="3076"/>
    <lineage>
        <taxon>Eukaryota</taxon>
        <taxon>Viridiplantae</taxon>
        <taxon>Chlorophyta</taxon>
        <taxon>core chlorophytes</taxon>
        <taxon>Trebouxiophyceae</taxon>
        <taxon>Chlorellales</taxon>
        <taxon>Chlorellaceae</taxon>
        <taxon>Chlorella clade</taxon>
        <taxon>Chlorella</taxon>
    </lineage>
</organism>
<evidence type="ECO:0000256" key="4">
    <source>
        <dbReference type="ARBA" id="ARBA00022729"/>
    </source>
</evidence>
<keyword evidence="2" id="KW-0813">Transport</keyword>
<evidence type="ECO:0000256" key="3">
    <source>
        <dbReference type="ARBA" id="ARBA00022692"/>
    </source>
</evidence>
<gene>
    <name evidence="12" type="ORF">C2E21_3646</name>
</gene>
<dbReference type="OrthoDB" id="510257at2759"/>
<evidence type="ECO:0000313" key="12">
    <source>
        <dbReference type="EMBL" id="PRW57965.1"/>
    </source>
</evidence>
<feature type="transmembrane region" description="Helical" evidence="8">
    <location>
        <begin position="357"/>
        <end position="375"/>
    </location>
</feature>
<dbReference type="PANTHER" id="PTHR23130:SF171">
    <property type="entry name" value="OS01G0895300 PROTEIN"/>
    <property type="match status" value="1"/>
</dbReference>
<comment type="subcellular location">
    <subcellularLocation>
        <location evidence="1">Membrane</location>
    </subcellularLocation>
</comment>
<sequence length="438" mass="45931">MDKTARWAASLALCAVLLWHIAAAAPAAAAGSGCTLALAANQQQSFARCALIDRVGNSFHLLWNTEATNDPTKLLLTVGLNASSSGYVSVGFPSQPGLMTDATAMILQTCTAGEAGCPSGAKLVQWYMSGLKQSDVKPDSRLPITNVEAGIPAAGQLVGSFQMEIPAPGHSAAGRLMSDGTPRQHFADGHAALPLLAYASPTATATNDTANLAESSTGQDGTDGASYGAVYAEVQGSADNNALKAAHAWLGVIGWGVFVPIGIVVARSFKDTLPTTWFHLHRALVALGLLLGTISLGTGFHLGGGWTTTSYDQSIHRDLGMACTVLGAAQLSSIVVRPGKGHKHRRAWELCHHWAGRAAAIIAIANIYWGCLYMWDLGVWAWASYTSVLSAIVLTSVAKDSSDFIWRKRHAADRTGHEAELMKVELGSGSSTDKLPST</sequence>
<comment type="caution">
    <text evidence="12">The sequence shown here is derived from an EMBL/GenBank/DDBJ whole genome shotgun (WGS) entry which is preliminary data.</text>
</comment>
<dbReference type="STRING" id="3076.A0A2P6TV66"/>
<dbReference type="InterPro" id="IPR006593">
    <property type="entry name" value="Cyt_b561/ferric_Rdtase_TM"/>
</dbReference>
<dbReference type="PROSITE" id="PS50939">
    <property type="entry name" value="CYTOCHROME_B561"/>
    <property type="match status" value="1"/>
</dbReference>
<evidence type="ECO:0000256" key="7">
    <source>
        <dbReference type="ARBA" id="ARBA00023136"/>
    </source>
</evidence>
<evidence type="ECO:0000256" key="8">
    <source>
        <dbReference type="SAM" id="Phobius"/>
    </source>
</evidence>
<reference evidence="12 13" key="1">
    <citation type="journal article" date="2018" name="Plant J.">
        <title>Genome sequences of Chlorella sorokiniana UTEX 1602 and Micractinium conductrix SAG 241.80: implications to maltose excretion by a green alga.</title>
        <authorList>
            <person name="Arriola M.B."/>
            <person name="Velmurugan N."/>
            <person name="Zhang Y."/>
            <person name="Plunkett M.H."/>
            <person name="Hondzo H."/>
            <person name="Barney B.M."/>
        </authorList>
    </citation>
    <scope>NUCLEOTIDE SEQUENCE [LARGE SCALE GENOMIC DNA]</scope>
    <source>
        <strain evidence="13">UTEX 1602</strain>
    </source>
</reference>
<dbReference type="SMART" id="SM00665">
    <property type="entry name" value="B561"/>
    <property type="match status" value="1"/>
</dbReference>
<feature type="chain" id="PRO_5015190862" evidence="9">
    <location>
        <begin position="25"/>
        <end position="438"/>
    </location>
</feature>
<protein>
    <submittedName>
        <fullName evidence="12">Cytochrome b561 and DOMON domain-containing protein</fullName>
    </submittedName>
</protein>
<evidence type="ECO:0000256" key="9">
    <source>
        <dbReference type="SAM" id="SignalP"/>
    </source>
</evidence>
<keyword evidence="4 9" id="KW-0732">Signal</keyword>
<feature type="signal peptide" evidence="9">
    <location>
        <begin position="1"/>
        <end position="24"/>
    </location>
</feature>
<feature type="transmembrane region" description="Helical" evidence="8">
    <location>
        <begin position="278"/>
        <end position="299"/>
    </location>
</feature>
<dbReference type="Proteomes" id="UP000239899">
    <property type="component" value="Unassembled WGS sequence"/>
</dbReference>
<dbReference type="AlphaFoldDB" id="A0A2P6TV66"/>
<dbReference type="CDD" id="cd08760">
    <property type="entry name" value="Cyt_b561_FRRS1_like"/>
    <property type="match status" value="1"/>
</dbReference>
<dbReference type="InterPro" id="IPR005018">
    <property type="entry name" value="DOMON_domain"/>
</dbReference>
<keyword evidence="6 8" id="KW-1133">Transmembrane helix</keyword>
<keyword evidence="3 8" id="KW-0812">Transmembrane</keyword>
<dbReference type="PROSITE" id="PS51257">
    <property type="entry name" value="PROKAR_LIPOPROTEIN"/>
    <property type="match status" value="1"/>
</dbReference>
<name>A0A2P6TV66_CHLSO</name>
<dbReference type="PANTHER" id="PTHR23130">
    <property type="entry name" value="CYTOCHROME B561 AND DOMON DOMAIN-CONTAINING PROTEIN"/>
    <property type="match status" value="1"/>
</dbReference>
<feature type="domain" description="Cytochrome b561" evidence="11">
    <location>
        <begin position="213"/>
        <end position="408"/>
    </location>
</feature>
<keyword evidence="5" id="KW-0249">Electron transport</keyword>
<feature type="domain" description="DOMON" evidence="10">
    <location>
        <begin position="57"/>
        <end position="189"/>
    </location>
</feature>
<feature type="transmembrane region" description="Helical" evidence="8">
    <location>
        <begin position="319"/>
        <end position="336"/>
    </location>
</feature>
<proteinExistence type="predicted"/>
<evidence type="ECO:0000256" key="2">
    <source>
        <dbReference type="ARBA" id="ARBA00022448"/>
    </source>
</evidence>
<evidence type="ECO:0000313" key="13">
    <source>
        <dbReference type="Proteomes" id="UP000239899"/>
    </source>
</evidence>
<evidence type="ECO:0000256" key="5">
    <source>
        <dbReference type="ARBA" id="ARBA00022982"/>
    </source>
</evidence>
<keyword evidence="13" id="KW-1185">Reference proteome</keyword>
<evidence type="ECO:0000259" key="11">
    <source>
        <dbReference type="PROSITE" id="PS50939"/>
    </source>
</evidence>
<evidence type="ECO:0000259" key="10">
    <source>
        <dbReference type="PROSITE" id="PS50836"/>
    </source>
</evidence>
<keyword evidence="7 8" id="KW-0472">Membrane</keyword>
<feature type="transmembrane region" description="Helical" evidence="8">
    <location>
        <begin position="246"/>
        <end position="266"/>
    </location>
</feature>
<evidence type="ECO:0000256" key="6">
    <source>
        <dbReference type="ARBA" id="ARBA00022989"/>
    </source>
</evidence>
<accession>A0A2P6TV66</accession>
<evidence type="ECO:0000256" key="1">
    <source>
        <dbReference type="ARBA" id="ARBA00004370"/>
    </source>
</evidence>
<dbReference type="Gene3D" id="1.20.120.1770">
    <property type="match status" value="1"/>
</dbReference>
<dbReference type="PROSITE" id="PS50836">
    <property type="entry name" value="DOMON"/>
    <property type="match status" value="1"/>
</dbReference>
<dbReference type="GO" id="GO:0016020">
    <property type="term" value="C:membrane"/>
    <property type="evidence" value="ECO:0007669"/>
    <property type="project" value="UniProtKB-SubCell"/>
</dbReference>
<feature type="transmembrane region" description="Helical" evidence="8">
    <location>
        <begin position="381"/>
        <end position="398"/>
    </location>
</feature>